<evidence type="ECO:0000256" key="6">
    <source>
        <dbReference type="SAM" id="Coils"/>
    </source>
</evidence>
<dbReference type="SUPFAM" id="SSF56112">
    <property type="entry name" value="Protein kinase-like (PK-like)"/>
    <property type="match status" value="1"/>
</dbReference>
<evidence type="ECO:0000256" key="5">
    <source>
        <dbReference type="ARBA" id="ARBA00037982"/>
    </source>
</evidence>
<evidence type="ECO:0000256" key="2">
    <source>
        <dbReference type="ARBA" id="ARBA00022741"/>
    </source>
</evidence>
<gene>
    <name evidence="8" type="ORF">BCR34DRAFT_4122</name>
</gene>
<dbReference type="PANTHER" id="PTHR11042:SF190">
    <property type="entry name" value="MITOSIS INHIBITOR PROTEIN KINASE MIK1"/>
    <property type="match status" value="1"/>
</dbReference>
<keyword evidence="1" id="KW-0808">Transferase</keyword>
<dbReference type="GO" id="GO:0004713">
    <property type="term" value="F:protein tyrosine kinase activity"/>
    <property type="evidence" value="ECO:0007669"/>
    <property type="project" value="TreeGrafter"/>
</dbReference>
<dbReference type="Proteomes" id="UP000193144">
    <property type="component" value="Unassembled WGS sequence"/>
</dbReference>
<keyword evidence="3 8" id="KW-0418">Kinase</keyword>
<name>A0A1Y2ABC5_9PLEO</name>
<dbReference type="EMBL" id="MCFA01000001">
    <property type="protein sequence ID" value="ORY19806.1"/>
    <property type="molecule type" value="Genomic_DNA"/>
</dbReference>
<dbReference type="PROSITE" id="PS50011">
    <property type="entry name" value="PROTEIN_KINASE_DOM"/>
    <property type="match status" value="1"/>
</dbReference>
<dbReference type="InterPro" id="IPR050339">
    <property type="entry name" value="CC_SR_Kinase"/>
</dbReference>
<dbReference type="SMART" id="SM00220">
    <property type="entry name" value="S_TKc"/>
    <property type="match status" value="1"/>
</dbReference>
<evidence type="ECO:0000259" key="7">
    <source>
        <dbReference type="PROSITE" id="PS50011"/>
    </source>
</evidence>
<dbReference type="AlphaFoldDB" id="A0A1Y2ABC5"/>
<protein>
    <submittedName>
        <fullName evidence="8">Kinase-like domain-containing protein</fullName>
    </submittedName>
</protein>
<feature type="domain" description="Protein kinase" evidence="7">
    <location>
        <begin position="1"/>
        <end position="162"/>
    </location>
</feature>
<organism evidence="8 9">
    <name type="scientific">Clohesyomyces aquaticus</name>
    <dbReference type="NCBI Taxonomy" id="1231657"/>
    <lineage>
        <taxon>Eukaryota</taxon>
        <taxon>Fungi</taxon>
        <taxon>Dikarya</taxon>
        <taxon>Ascomycota</taxon>
        <taxon>Pezizomycotina</taxon>
        <taxon>Dothideomycetes</taxon>
        <taxon>Pleosporomycetidae</taxon>
        <taxon>Pleosporales</taxon>
        <taxon>Lindgomycetaceae</taxon>
        <taxon>Clohesyomyces</taxon>
    </lineage>
</organism>
<dbReference type="InterPro" id="IPR000719">
    <property type="entry name" value="Prot_kinase_dom"/>
</dbReference>
<dbReference type="GO" id="GO:0005634">
    <property type="term" value="C:nucleus"/>
    <property type="evidence" value="ECO:0007669"/>
    <property type="project" value="TreeGrafter"/>
</dbReference>
<evidence type="ECO:0000313" key="8">
    <source>
        <dbReference type="EMBL" id="ORY19806.1"/>
    </source>
</evidence>
<feature type="coiled-coil region" evidence="6">
    <location>
        <begin position="186"/>
        <end position="248"/>
    </location>
</feature>
<dbReference type="InterPro" id="IPR008271">
    <property type="entry name" value="Ser/Thr_kinase_AS"/>
</dbReference>
<dbReference type="OrthoDB" id="4062651at2759"/>
<dbReference type="GO" id="GO:0005737">
    <property type="term" value="C:cytoplasm"/>
    <property type="evidence" value="ECO:0007669"/>
    <property type="project" value="TreeGrafter"/>
</dbReference>
<keyword evidence="2" id="KW-0547">Nucleotide-binding</keyword>
<dbReference type="STRING" id="1231657.A0A1Y2ABC5"/>
<comment type="similarity">
    <text evidence="5">Belongs to the protein kinase superfamily. Ser/Thr protein kinase family. GCN2 subfamily.</text>
</comment>
<evidence type="ECO:0000256" key="1">
    <source>
        <dbReference type="ARBA" id="ARBA00022679"/>
    </source>
</evidence>
<dbReference type="Pfam" id="PF00069">
    <property type="entry name" value="Pkinase"/>
    <property type="match status" value="1"/>
</dbReference>
<evidence type="ECO:0000313" key="9">
    <source>
        <dbReference type="Proteomes" id="UP000193144"/>
    </source>
</evidence>
<dbReference type="InterPro" id="IPR011009">
    <property type="entry name" value="Kinase-like_dom_sf"/>
</dbReference>
<reference evidence="8 9" key="1">
    <citation type="submission" date="2016-07" db="EMBL/GenBank/DDBJ databases">
        <title>Pervasive Adenine N6-methylation of Active Genes in Fungi.</title>
        <authorList>
            <consortium name="DOE Joint Genome Institute"/>
            <person name="Mondo S.J."/>
            <person name="Dannebaum R.O."/>
            <person name="Kuo R.C."/>
            <person name="Labutti K."/>
            <person name="Haridas S."/>
            <person name="Kuo A."/>
            <person name="Salamov A."/>
            <person name="Ahrendt S.R."/>
            <person name="Lipzen A."/>
            <person name="Sullivan W."/>
            <person name="Andreopoulos W.B."/>
            <person name="Clum A."/>
            <person name="Lindquist E."/>
            <person name="Daum C."/>
            <person name="Ramamoorthy G.K."/>
            <person name="Gryganskyi A."/>
            <person name="Culley D."/>
            <person name="Magnuson J.K."/>
            <person name="James T.Y."/>
            <person name="O'Malley M.A."/>
            <person name="Stajich J.E."/>
            <person name="Spatafora J.W."/>
            <person name="Visel A."/>
            <person name="Grigoriev I.V."/>
        </authorList>
    </citation>
    <scope>NUCLEOTIDE SEQUENCE [LARGE SCALE GENOMIC DNA]</scope>
    <source>
        <strain evidence="8 9">CBS 115471</strain>
    </source>
</reference>
<sequence length="263" mass="29933">MTSAVEYLHSQSIRHKDLKPSNILLSRENLWLTDFGMATDFSLLSTSATENGERGAPKYFAPEVADYTPSGRAADIFSLGYIYLEICVLYTWGNLDHLKSLRLNSDQSYHANLNRVDEWFGLFKYVQSPRSQLLQAEIKRMLSKEPRARPTAGDLCTGLSFIDNFTKKVGYGSLFGRCCQRTFITMEKHSSKVNEMSNTINGLNSQLRTFSSNCIELSRRREHCEQLNAAQASRIKFLEAELERLRKKNSSPTQTSPKSAFFL</sequence>
<dbReference type="PROSITE" id="PS00108">
    <property type="entry name" value="PROTEIN_KINASE_ST"/>
    <property type="match status" value="1"/>
</dbReference>
<dbReference type="CDD" id="cd00180">
    <property type="entry name" value="PKc"/>
    <property type="match status" value="1"/>
</dbReference>
<dbReference type="Gene3D" id="1.10.510.10">
    <property type="entry name" value="Transferase(Phosphotransferase) domain 1"/>
    <property type="match status" value="1"/>
</dbReference>
<comment type="caution">
    <text evidence="8">The sequence shown here is derived from an EMBL/GenBank/DDBJ whole genome shotgun (WGS) entry which is preliminary data.</text>
</comment>
<keyword evidence="6" id="KW-0175">Coiled coil</keyword>
<dbReference type="GO" id="GO:0110031">
    <property type="term" value="P:negative regulation of G2/MI transition of meiotic cell cycle"/>
    <property type="evidence" value="ECO:0007669"/>
    <property type="project" value="TreeGrafter"/>
</dbReference>
<dbReference type="PANTHER" id="PTHR11042">
    <property type="entry name" value="EUKARYOTIC TRANSLATION INITIATION FACTOR 2-ALPHA KINASE EIF2-ALPHA KINASE -RELATED"/>
    <property type="match status" value="1"/>
</dbReference>
<evidence type="ECO:0000256" key="3">
    <source>
        <dbReference type="ARBA" id="ARBA00022777"/>
    </source>
</evidence>
<dbReference type="GO" id="GO:0005524">
    <property type="term" value="F:ATP binding"/>
    <property type="evidence" value="ECO:0007669"/>
    <property type="project" value="UniProtKB-KW"/>
</dbReference>
<accession>A0A1Y2ABC5</accession>
<proteinExistence type="inferred from homology"/>
<evidence type="ECO:0000256" key="4">
    <source>
        <dbReference type="ARBA" id="ARBA00022840"/>
    </source>
</evidence>
<keyword evidence="4" id="KW-0067">ATP-binding</keyword>
<keyword evidence="9" id="KW-1185">Reference proteome</keyword>